<evidence type="ECO:0000313" key="5">
    <source>
        <dbReference type="EMBL" id="MEU3779601.1"/>
    </source>
</evidence>
<keyword evidence="4" id="KW-0812">Transmembrane</keyword>
<gene>
    <name evidence="5" type="ORF">AB0E89_03230</name>
</gene>
<name>A0ABV2ZAM8_9ACTN</name>
<evidence type="ECO:0000256" key="1">
    <source>
        <dbReference type="ARBA" id="ARBA00023015"/>
    </source>
</evidence>
<comment type="caution">
    <text evidence="5">The sequence shown here is derived from an EMBL/GenBank/DDBJ whole genome shotgun (WGS) entry which is preliminary data.</text>
</comment>
<feature type="transmembrane region" description="Helical" evidence="4">
    <location>
        <begin position="87"/>
        <end position="108"/>
    </location>
</feature>
<protein>
    <recommendedName>
        <fullName evidence="7">Zinc finger protein</fullName>
    </recommendedName>
</protein>
<keyword evidence="4" id="KW-1133">Transmembrane helix</keyword>
<dbReference type="EMBL" id="JBEZVE010000002">
    <property type="protein sequence ID" value="MEU3779601.1"/>
    <property type="molecule type" value="Genomic_DNA"/>
</dbReference>
<evidence type="ECO:0000256" key="4">
    <source>
        <dbReference type="SAM" id="Phobius"/>
    </source>
</evidence>
<feature type="compositionally biased region" description="Low complexity" evidence="3">
    <location>
        <begin position="115"/>
        <end position="126"/>
    </location>
</feature>
<keyword evidence="2" id="KW-0804">Transcription</keyword>
<proteinExistence type="predicted"/>
<dbReference type="Gene3D" id="1.10.10.1320">
    <property type="entry name" value="Anti-sigma factor, zinc-finger domain"/>
    <property type="match status" value="1"/>
</dbReference>
<evidence type="ECO:0000256" key="3">
    <source>
        <dbReference type="SAM" id="MobiDB-lite"/>
    </source>
</evidence>
<keyword evidence="1" id="KW-0805">Transcription regulation</keyword>
<feature type="region of interest" description="Disordered" evidence="3">
    <location>
        <begin position="115"/>
        <end position="139"/>
    </location>
</feature>
<sequence length="245" mass="25505">MTDRDCAWLRAVADELALGILPGQERAEAIAHLDRCPACREHVEQLTLVGDGLLSLLPDSEPPVGFETRVTERLGLNRPARRRRPRAGVAVAAAAAIALGFGFGGWAVGTAIEGASAPSSRSSQPPGTEHGLVEAPLLTPDHRPAGRIFAYTGSPGWVYMSVHLGRAGDGSRDAGSGDGYPEAVKVSCRLDRTDGTSVRIGEFSLDDAGQGYWGAPMRVDPGTVSGARLLAADGSVVATAHFEGA</sequence>
<accession>A0ABV2ZAM8</accession>
<dbReference type="Proteomes" id="UP001550739">
    <property type="component" value="Unassembled WGS sequence"/>
</dbReference>
<keyword evidence="6" id="KW-1185">Reference proteome</keyword>
<dbReference type="InterPro" id="IPR041916">
    <property type="entry name" value="Anti_sigma_zinc_sf"/>
</dbReference>
<evidence type="ECO:0008006" key="7">
    <source>
        <dbReference type="Google" id="ProtNLM"/>
    </source>
</evidence>
<organism evidence="5 6">
    <name type="scientific">Streptomyces sp. 900129855</name>
    <dbReference type="NCBI Taxonomy" id="3155129"/>
    <lineage>
        <taxon>Bacteria</taxon>
        <taxon>Bacillati</taxon>
        <taxon>Actinomycetota</taxon>
        <taxon>Actinomycetes</taxon>
        <taxon>Kitasatosporales</taxon>
        <taxon>Streptomycetaceae</taxon>
        <taxon>Streptomyces</taxon>
    </lineage>
</organism>
<dbReference type="RefSeq" id="WP_361700564.1">
    <property type="nucleotide sequence ID" value="NZ_JBEZVE010000002.1"/>
</dbReference>
<reference evidence="5 6" key="1">
    <citation type="submission" date="2024-06" db="EMBL/GenBank/DDBJ databases">
        <title>The Natural Products Discovery Center: Release of the First 8490 Sequenced Strains for Exploring Actinobacteria Biosynthetic Diversity.</title>
        <authorList>
            <person name="Kalkreuter E."/>
            <person name="Kautsar S.A."/>
            <person name="Yang D."/>
            <person name="Bader C.D."/>
            <person name="Teijaro C.N."/>
            <person name="Fluegel L."/>
            <person name="Davis C.M."/>
            <person name="Simpson J.R."/>
            <person name="Lauterbach L."/>
            <person name="Steele A.D."/>
            <person name="Gui C."/>
            <person name="Meng S."/>
            <person name="Li G."/>
            <person name="Viehrig K."/>
            <person name="Ye F."/>
            <person name="Su P."/>
            <person name="Kiefer A.F."/>
            <person name="Nichols A."/>
            <person name="Cepeda A.J."/>
            <person name="Yan W."/>
            <person name="Fan B."/>
            <person name="Jiang Y."/>
            <person name="Adhikari A."/>
            <person name="Zheng C.-J."/>
            <person name="Schuster L."/>
            <person name="Cowan T.M."/>
            <person name="Smanski M.J."/>
            <person name="Chevrette M.G."/>
            <person name="De Carvalho L.P.S."/>
            <person name="Shen B."/>
        </authorList>
    </citation>
    <scope>NUCLEOTIDE SEQUENCE [LARGE SCALE GENOMIC DNA]</scope>
    <source>
        <strain evidence="5 6">NPDC033843</strain>
    </source>
</reference>
<keyword evidence="4" id="KW-0472">Membrane</keyword>
<evidence type="ECO:0000256" key="2">
    <source>
        <dbReference type="ARBA" id="ARBA00023163"/>
    </source>
</evidence>
<evidence type="ECO:0000313" key="6">
    <source>
        <dbReference type="Proteomes" id="UP001550739"/>
    </source>
</evidence>